<keyword evidence="1" id="KW-0812">Transmembrane</keyword>
<dbReference type="AlphaFoldDB" id="A0A2H0W9M7"/>
<dbReference type="SUPFAM" id="SSF53756">
    <property type="entry name" value="UDP-Glycosyltransferase/glycogen phosphorylase"/>
    <property type="match status" value="1"/>
</dbReference>
<organism evidence="4 5">
    <name type="scientific">Candidatus Beckwithbacteria bacterium CG10_big_fil_rev_8_21_14_0_10_34_10</name>
    <dbReference type="NCBI Taxonomy" id="1974495"/>
    <lineage>
        <taxon>Bacteria</taxon>
        <taxon>Candidatus Beckwithiibacteriota</taxon>
    </lineage>
</organism>
<dbReference type="GO" id="GO:0016757">
    <property type="term" value="F:glycosyltransferase activity"/>
    <property type="evidence" value="ECO:0007669"/>
    <property type="project" value="InterPro"/>
</dbReference>
<dbReference type="Proteomes" id="UP000230093">
    <property type="component" value="Unassembled WGS sequence"/>
</dbReference>
<dbReference type="InterPro" id="IPR028098">
    <property type="entry name" value="Glyco_trans_4-like_N"/>
</dbReference>
<keyword evidence="1" id="KW-1133">Transmembrane helix</keyword>
<dbReference type="Pfam" id="PF00534">
    <property type="entry name" value="Glycos_transf_1"/>
    <property type="match status" value="1"/>
</dbReference>
<evidence type="ECO:0000313" key="4">
    <source>
        <dbReference type="EMBL" id="PIS09361.1"/>
    </source>
</evidence>
<dbReference type="EMBL" id="PEZT01000010">
    <property type="protein sequence ID" value="PIS09361.1"/>
    <property type="molecule type" value="Genomic_DNA"/>
</dbReference>
<feature type="transmembrane region" description="Helical" evidence="1">
    <location>
        <begin position="59"/>
        <end position="83"/>
    </location>
</feature>
<keyword evidence="1" id="KW-0472">Membrane</keyword>
<dbReference type="Gene3D" id="3.40.50.2000">
    <property type="entry name" value="Glycogen Phosphorylase B"/>
    <property type="match status" value="2"/>
</dbReference>
<evidence type="ECO:0000259" key="3">
    <source>
        <dbReference type="Pfam" id="PF13439"/>
    </source>
</evidence>
<name>A0A2H0W9M7_9BACT</name>
<dbReference type="InterPro" id="IPR050194">
    <property type="entry name" value="Glycosyltransferase_grp1"/>
</dbReference>
<protein>
    <recommendedName>
        <fullName evidence="6">Glycosyltransferase family 1 protein</fullName>
    </recommendedName>
</protein>
<evidence type="ECO:0000259" key="2">
    <source>
        <dbReference type="Pfam" id="PF00534"/>
    </source>
</evidence>
<dbReference type="CDD" id="cd03801">
    <property type="entry name" value="GT4_PimA-like"/>
    <property type="match status" value="1"/>
</dbReference>
<feature type="transmembrane region" description="Helical" evidence="1">
    <location>
        <begin position="95"/>
        <end position="114"/>
    </location>
</feature>
<evidence type="ECO:0000256" key="1">
    <source>
        <dbReference type="SAM" id="Phobius"/>
    </source>
</evidence>
<proteinExistence type="predicted"/>
<evidence type="ECO:0008006" key="6">
    <source>
        <dbReference type="Google" id="ProtNLM"/>
    </source>
</evidence>
<dbReference type="PANTHER" id="PTHR45947">
    <property type="entry name" value="SULFOQUINOVOSYL TRANSFERASE SQD2"/>
    <property type="match status" value="1"/>
</dbReference>
<feature type="domain" description="Glycosyltransferase subfamily 4-like N-terminal" evidence="3">
    <location>
        <begin position="23"/>
        <end position="178"/>
    </location>
</feature>
<accession>A0A2H0W9M7</accession>
<feature type="domain" description="Glycosyl transferase family 1" evidence="2">
    <location>
        <begin position="189"/>
        <end position="350"/>
    </location>
</feature>
<sequence length="377" mass="43701">MKKINKKLVVCSPQLGISSQSNSGGEVYDRETLKYLCDLGVKVIVILPKNKPCFKHQNLIVYYLPISFVWPPYLFNLLILPYLFGILKNHKFNILRVHSPYFVGLGALIFKFFLSSKINLVVHYHHLEDNFLFDLINKLFIKKWDVITADSQFTKNEIVEKYELNKEKIKIIYAGVDKKFKPKMKKDFLLKKYNLKNKKVLLFLGGLKPRKNIGFLLRLMTKIQEENIKLLIVGEGRLKSKLIKIKNKLGLKNKVIFTGFIKEEEKIDYYNLADIFLFPSQKEGFGMPIIEAGSCGIPAIASDVSSLKELIINGKTGYLAKFNDISDWREKIKRLLKDKNLRAKMGQSARGYSQQFSWAISARKQIEIYKKIKTNFN</sequence>
<dbReference type="Pfam" id="PF13439">
    <property type="entry name" value="Glyco_transf_4"/>
    <property type="match status" value="1"/>
</dbReference>
<evidence type="ECO:0000313" key="5">
    <source>
        <dbReference type="Proteomes" id="UP000230093"/>
    </source>
</evidence>
<dbReference type="InterPro" id="IPR001296">
    <property type="entry name" value="Glyco_trans_1"/>
</dbReference>
<dbReference type="PANTHER" id="PTHR45947:SF3">
    <property type="entry name" value="SULFOQUINOVOSYL TRANSFERASE SQD2"/>
    <property type="match status" value="1"/>
</dbReference>
<comment type="caution">
    <text evidence="4">The sequence shown here is derived from an EMBL/GenBank/DDBJ whole genome shotgun (WGS) entry which is preliminary data.</text>
</comment>
<gene>
    <name evidence="4" type="ORF">COT75_01645</name>
</gene>
<reference evidence="5" key="1">
    <citation type="submission" date="2017-09" db="EMBL/GenBank/DDBJ databases">
        <title>Depth-based differentiation of microbial function through sediment-hosted aquifers and enrichment of novel symbionts in the deep terrestrial subsurface.</title>
        <authorList>
            <person name="Probst A.J."/>
            <person name="Ladd B."/>
            <person name="Jarett J.K."/>
            <person name="Geller-Mcgrath D.E."/>
            <person name="Sieber C.M.K."/>
            <person name="Emerson J.B."/>
            <person name="Anantharaman K."/>
            <person name="Thomas B.C."/>
            <person name="Malmstrom R."/>
            <person name="Stieglmeier M."/>
            <person name="Klingl A."/>
            <person name="Woyke T."/>
            <person name="Ryan C.M."/>
            <person name="Banfield J.F."/>
        </authorList>
    </citation>
    <scope>NUCLEOTIDE SEQUENCE [LARGE SCALE GENOMIC DNA]</scope>
</reference>